<sequence>MSGHCQLLSQRACHGLPLVADAAFDYYDVYDEPQNLTAETKTPFWDDSSCVEEGFCATECAAEAVGDFCIVDAHCTANLEPTGGFQCVHGTCQPTVEMWEVRPGLSLPRWQLWRMDWHKWTWKKLKPGTCTLDINIKLGVGAEALISSTWLDGHAGNRIVFRFSTFDTDLFYHNTTGTIDWLAVNVRTPGLVNTDVFSRLRISWCEGNMAVGPVDNPTLVTAKAFVTQPIDFVMVYSYNAPSWVYVDSGVADPWLFEDSGVAEDAVMDIGTDTYVYRNITATSNVTITYDCMTKKSCDVALQQDSPTIRMLRICVGCGKTSYSALLYYGDVEDVTPRIETGPVLSSTEFNTFRVTYDNGFVTIYRNGGAAPIYSANAPHLMTSINIIGIGGCCARKSVRVARYDPAWRTDTWLTEGRGFSNSGILL</sequence>
<dbReference type="Proteomes" id="UP000440578">
    <property type="component" value="Unassembled WGS sequence"/>
</dbReference>
<gene>
    <name evidence="2" type="ORF">FJT64_007669</name>
</gene>
<organism evidence="2 3">
    <name type="scientific">Amphibalanus amphitrite</name>
    <name type="common">Striped barnacle</name>
    <name type="synonym">Balanus amphitrite</name>
    <dbReference type="NCBI Taxonomy" id="1232801"/>
    <lineage>
        <taxon>Eukaryota</taxon>
        <taxon>Metazoa</taxon>
        <taxon>Ecdysozoa</taxon>
        <taxon>Arthropoda</taxon>
        <taxon>Crustacea</taxon>
        <taxon>Multicrustacea</taxon>
        <taxon>Cirripedia</taxon>
        <taxon>Thoracica</taxon>
        <taxon>Thoracicalcarea</taxon>
        <taxon>Balanomorpha</taxon>
        <taxon>Balanoidea</taxon>
        <taxon>Balanidae</taxon>
        <taxon>Amphibalaninae</taxon>
        <taxon>Amphibalanus</taxon>
    </lineage>
</organism>
<dbReference type="Pfam" id="PF12248">
    <property type="entry name" value="Methyltransf_FA"/>
    <property type="match status" value="1"/>
</dbReference>
<dbReference type="EMBL" id="VIIS01001671">
    <property type="protein sequence ID" value="KAF0294695.1"/>
    <property type="molecule type" value="Genomic_DNA"/>
</dbReference>
<evidence type="ECO:0000313" key="3">
    <source>
        <dbReference type="Proteomes" id="UP000440578"/>
    </source>
</evidence>
<reference evidence="2 3" key="1">
    <citation type="submission" date="2019-07" db="EMBL/GenBank/DDBJ databases">
        <title>Draft genome assembly of a fouling barnacle, Amphibalanus amphitrite (Darwin, 1854): The first reference genome for Thecostraca.</title>
        <authorList>
            <person name="Kim W."/>
        </authorList>
    </citation>
    <scope>NUCLEOTIDE SEQUENCE [LARGE SCALE GENOMIC DNA]</scope>
    <source>
        <strain evidence="2">SNU_AA5</strain>
        <tissue evidence="2">Soma without cirri and trophi</tissue>
    </source>
</reference>
<name>A0A6A4VKW5_AMPAM</name>
<dbReference type="AlphaFoldDB" id="A0A6A4VKW5"/>
<evidence type="ECO:0000259" key="1">
    <source>
        <dbReference type="Pfam" id="PF12248"/>
    </source>
</evidence>
<protein>
    <recommendedName>
        <fullName evidence="1">Farnesoic acid O-methyl transferase domain-containing protein</fullName>
    </recommendedName>
</protein>
<evidence type="ECO:0000313" key="2">
    <source>
        <dbReference type="EMBL" id="KAF0294695.1"/>
    </source>
</evidence>
<proteinExistence type="predicted"/>
<comment type="caution">
    <text evidence="2">The sequence shown here is derived from an EMBL/GenBank/DDBJ whole genome shotgun (WGS) entry which is preliminary data.</text>
</comment>
<keyword evidence="3" id="KW-1185">Reference proteome</keyword>
<feature type="domain" description="Farnesoic acid O-methyl transferase" evidence="1">
    <location>
        <begin position="272"/>
        <end position="390"/>
    </location>
</feature>
<accession>A0A6A4VKW5</accession>
<dbReference type="InterPro" id="IPR022041">
    <property type="entry name" value="Methyltransf_FA"/>
</dbReference>